<evidence type="ECO:0000313" key="2">
    <source>
        <dbReference type="EMBL" id="PLW41708.1"/>
    </source>
</evidence>
<organism evidence="2 3">
    <name type="scientific">Puccinia coronata f. sp. avenae</name>
    <dbReference type="NCBI Taxonomy" id="200324"/>
    <lineage>
        <taxon>Eukaryota</taxon>
        <taxon>Fungi</taxon>
        <taxon>Dikarya</taxon>
        <taxon>Basidiomycota</taxon>
        <taxon>Pucciniomycotina</taxon>
        <taxon>Pucciniomycetes</taxon>
        <taxon>Pucciniales</taxon>
        <taxon>Pucciniaceae</taxon>
        <taxon>Puccinia</taxon>
    </lineage>
</organism>
<feature type="region of interest" description="Disordered" evidence="1">
    <location>
        <begin position="256"/>
        <end position="317"/>
    </location>
</feature>
<gene>
    <name evidence="2" type="ORF">PCASD_05705</name>
</gene>
<evidence type="ECO:0000256" key="1">
    <source>
        <dbReference type="SAM" id="MobiDB-lite"/>
    </source>
</evidence>
<name>A0A2N5UVD1_9BASI</name>
<dbReference type="AlphaFoldDB" id="A0A2N5UVD1"/>
<accession>A0A2N5UVD1</accession>
<feature type="compositionally biased region" description="Acidic residues" evidence="1">
    <location>
        <begin position="275"/>
        <end position="316"/>
    </location>
</feature>
<proteinExistence type="predicted"/>
<reference evidence="2 3" key="1">
    <citation type="submission" date="2017-11" db="EMBL/GenBank/DDBJ databases">
        <title>De novo assembly and phasing of dikaryotic genomes from two isolates of Puccinia coronata f. sp. avenae, the causal agent of oat crown rust.</title>
        <authorList>
            <person name="Miller M.E."/>
            <person name="Zhang Y."/>
            <person name="Omidvar V."/>
            <person name="Sperschneider J."/>
            <person name="Schwessinger B."/>
            <person name="Raley C."/>
            <person name="Palmer J.M."/>
            <person name="Garnica D."/>
            <person name="Upadhyaya N."/>
            <person name="Rathjen J."/>
            <person name="Taylor J.M."/>
            <person name="Park R.F."/>
            <person name="Dodds P.N."/>
            <person name="Hirsch C.D."/>
            <person name="Kianian S.F."/>
            <person name="Figueroa M."/>
        </authorList>
    </citation>
    <scope>NUCLEOTIDE SEQUENCE [LARGE SCALE GENOMIC DNA]</scope>
    <source>
        <strain evidence="2">12SD80</strain>
    </source>
</reference>
<dbReference type="Proteomes" id="UP000235392">
    <property type="component" value="Unassembled WGS sequence"/>
</dbReference>
<dbReference type="PANTHER" id="PTHR33069">
    <property type="entry name" value="CHROMOSOME 7, WHOLE GENOME SHOTGUN SEQUENCE-RELATED"/>
    <property type="match status" value="1"/>
</dbReference>
<comment type="caution">
    <text evidence="2">The sequence shown here is derived from an EMBL/GenBank/DDBJ whole genome shotgun (WGS) entry which is preliminary data.</text>
</comment>
<sequence length="452" mass="51689">MVQPTDISIEDLVKEFNSSSSLEPSQQLQEQRRLVVQVLKGLKRKCRLICDPPCSSDSTDEDNLPRLFEQIELKRLLRKQLETGLLPCLRNRITALSLSLDPTDLRKDLKEKLKVVIGILLELNQTMDQMKTSIATIAPPLVARDVTNDQELKELKAFRSSRLRNQLADLFIVSSELFHRCARLLESFESSVNQVELRRDRVLKHTSIFWHTIDRTIEWFGRSELNLLQDRWQLQAKKVDVALADITVLINMLKSQNEEEEKATQDRSEPSSGDDVADNDAGDNGEEEEDGEDNNEEDNDAEDGNDEDDVDSEYDMEVSSSTAEVIELARMAVPIVKLSRILLKKLSKSRINTNNLLESNKGMSSSQIEELLSSTSISWVIEEMLFTLESAADYEAGRSLTYKMMLEFYRDLTITCLEMSHILADHIIPFVVSTSQQSASFWFYFYLKSFCL</sequence>
<dbReference type="EMBL" id="PGCI01000086">
    <property type="protein sequence ID" value="PLW41708.1"/>
    <property type="molecule type" value="Genomic_DNA"/>
</dbReference>
<dbReference type="Gene3D" id="1.20.1410.10">
    <property type="entry name" value="I/LWEQ domain"/>
    <property type="match status" value="1"/>
</dbReference>
<protein>
    <submittedName>
        <fullName evidence="2">Uncharacterized protein</fullName>
    </submittedName>
</protein>
<dbReference type="PANTHER" id="PTHR33069:SF3">
    <property type="entry name" value="DYNEIN HEAVY CHAIN TAIL DOMAIN-CONTAINING PROTEIN"/>
    <property type="match status" value="1"/>
</dbReference>
<evidence type="ECO:0000313" key="3">
    <source>
        <dbReference type="Proteomes" id="UP000235392"/>
    </source>
</evidence>